<feature type="transmembrane region" description="Helical" evidence="2">
    <location>
        <begin position="321"/>
        <end position="343"/>
    </location>
</feature>
<evidence type="ECO:0000256" key="1">
    <source>
        <dbReference type="SAM" id="MobiDB-lite"/>
    </source>
</evidence>
<feature type="transmembrane region" description="Helical" evidence="2">
    <location>
        <begin position="385"/>
        <end position="404"/>
    </location>
</feature>
<comment type="caution">
    <text evidence="3">The sequence shown here is derived from an EMBL/GenBank/DDBJ whole genome shotgun (WGS) entry which is preliminary data.</text>
</comment>
<gene>
    <name evidence="3" type="ORF">SCF082_LOCUS18342</name>
</gene>
<proteinExistence type="predicted"/>
<keyword evidence="2" id="KW-1133">Transmembrane helix</keyword>
<feature type="transmembrane region" description="Helical" evidence="2">
    <location>
        <begin position="214"/>
        <end position="235"/>
    </location>
</feature>
<dbReference type="EMBL" id="CAXAMM010012225">
    <property type="protein sequence ID" value="CAK9028383.1"/>
    <property type="molecule type" value="Genomic_DNA"/>
</dbReference>
<name>A0ABP0KQD5_9DINO</name>
<dbReference type="Proteomes" id="UP001642464">
    <property type="component" value="Unassembled WGS sequence"/>
</dbReference>
<evidence type="ECO:0000313" key="4">
    <source>
        <dbReference type="Proteomes" id="UP001642464"/>
    </source>
</evidence>
<feature type="transmembrane region" description="Helical" evidence="2">
    <location>
        <begin position="442"/>
        <end position="465"/>
    </location>
</feature>
<organism evidence="3 4">
    <name type="scientific">Durusdinium trenchii</name>
    <dbReference type="NCBI Taxonomy" id="1381693"/>
    <lineage>
        <taxon>Eukaryota</taxon>
        <taxon>Sar</taxon>
        <taxon>Alveolata</taxon>
        <taxon>Dinophyceae</taxon>
        <taxon>Suessiales</taxon>
        <taxon>Symbiodiniaceae</taxon>
        <taxon>Durusdinium</taxon>
    </lineage>
</organism>
<feature type="region of interest" description="Disordered" evidence="1">
    <location>
        <begin position="98"/>
        <end position="132"/>
    </location>
</feature>
<keyword evidence="4" id="KW-1185">Reference proteome</keyword>
<protein>
    <submittedName>
        <fullName evidence="3">Oxygen-independent coproporphyrinogen-III oxidase-like protein</fullName>
    </submittedName>
</protein>
<evidence type="ECO:0000256" key="2">
    <source>
        <dbReference type="SAM" id="Phobius"/>
    </source>
</evidence>
<accession>A0ABP0KQD5</accession>
<feature type="compositionally biased region" description="Polar residues" evidence="1">
    <location>
        <begin position="112"/>
        <end position="124"/>
    </location>
</feature>
<keyword evidence="2" id="KW-0812">Transmembrane</keyword>
<sequence>MLLKTLLTEGVSFAAGSSKFREGVGWWHPNPTLPDVSMCNVDVAFTPEWSKVITQLSQAQPPQDPEQEEQWRQDAMCLARLVSKLHIEVDSAGVAPADVPASELPAPKVGQGSKTLPPQKSPPSHRSLYFMPPGQPGEKRLALYPAQWLRQLTTSRWALRLCAHPAARKFGFGVDVFESELVKRAKTEVLPKLRAAIESIELDQEAFRMSTPLLSLKTFLATGSAAAVSGLATVLLTSPSLFVLAPSLTTIIFLHCSYSESAAARSSFGNLNHVWNVRHRCAAVGRWTGRYKAKAKFNYGQSSKIASTAEGSLATAEARKVFFPFGVGLTAITAAACVTLRIFNEKVGSFFPEPAGGSFSTVLAGDNVILMLWPKSRTCSFERILFALASVVGASATSLTYVSTRAALVMDDMRQSGARSDWEASRLPKIIKDPTREDERNVVIFTILFCFLPLPFLVDGFDLSLADSNRLLFNKAVQQFLDDASVAISASAAAQAAVAFLLGEKDFTDAEQRCAMQSKQAALAEMFCAQAQQEAAIIPV</sequence>
<evidence type="ECO:0000313" key="3">
    <source>
        <dbReference type="EMBL" id="CAK9028383.1"/>
    </source>
</evidence>
<keyword evidence="2" id="KW-0472">Membrane</keyword>
<reference evidence="3 4" key="1">
    <citation type="submission" date="2024-02" db="EMBL/GenBank/DDBJ databases">
        <authorList>
            <person name="Chen Y."/>
            <person name="Shah S."/>
            <person name="Dougan E. K."/>
            <person name="Thang M."/>
            <person name="Chan C."/>
        </authorList>
    </citation>
    <scope>NUCLEOTIDE SEQUENCE [LARGE SCALE GENOMIC DNA]</scope>
</reference>